<evidence type="ECO:0000313" key="2">
    <source>
        <dbReference type="Proteomes" id="UP000192277"/>
    </source>
</evidence>
<name>A0ABX3NRK9_9BACT</name>
<dbReference type="EMBL" id="LWBO01000077">
    <property type="protein sequence ID" value="OQP40132.1"/>
    <property type="molecule type" value="Genomic_DNA"/>
</dbReference>
<protein>
    <recommendedName>
        <fullName evidence="3">KWG Leptospira repeat protein</fullName>
    </recommendedName>
</protein>
<evidence type="ECO:0008006" key="3">
    <source>
        <dbReference type="Google" id="ProtNLM"/>
    </source>
</evidence>
<proteinExistence type="predicted"/>
<dbReference type="RefSeq" id="WP_014217985.1">
    <property type="nucleotide sequence ID" value="NZ_LWBO01000077.1"/>
</dbReference>
<keyword evidence="2" id="KW-1185">Reference proteome</keyword>
<comment type="caution">
    <text evidence="1">The sequence shown here is derived from an EMBL/GenBank/DDBJ whole genome shotgun (WGS) entry which is preliminary data.</text>
</comment>
<gene>
    <name evidence="1" type="ORF">A4D02_14460</name>
</gene>
<sequence>MKQINDVLSWLLLKQELLYIDSKQNQFCVDFLNSTSSEKYDLRYEPFAFFQVSDNGFIIIDGGNRPSSFYKENKLQPFEVKETGSLVNQDQDPEFLVFFKTEEGKKVYKLFEWRNKRVVVESKSRFTVVKDKAFSIIDEMLCCYNLTGELNWQYPTSGKKSSEQIEIKKIIGMFGYDLWIQLSDESFLCLNALTGKALHPHMILKEILGLDGLAIGEVHLDEESGKIRILAFSYYIEIDLATRMPAIKAKFESGWSIGKGRFYDGDMRAYFIADYPFHGKKIGNFTAGVFNTETLEIEWHYSLSGEDKHHFFVNQPQANEKFFAVKDTNDTLYLFERGVH</sequence>
<reference evidence="1 2" key="1">
    <citation type="submission" date="2016-04" db="EMBL/GenBank/DDBJ databases">
        <authorList>
            <person name="Chen L."/>
            <person name="Zhuang W."/>
            <person name="Wang G."/>
        </authorList>
    </citation>
    <scope>NUCLEOTIDE SEQUENCE [LARGE SCALE GENOMIC DNA]</scope>
    <source>
        <strain evidence="2">GR20</strain>
    </source>
</reference>
<dbReference type="Proteomes" id="UP000192277">
    <property type="component" value="Unassembled WGS sequence"/>
</dbReference>
<evidence type="ECO:0000313" key="1">
    <source>
        <dbReference type="EMBL" id="OQP40132.1"/>
    </source>
</evidence>
<accession>A0ABX3NRK9</accession>
<organism evidence="1 2">
    <name type="scientific">Niastella koreensis</name>
    <dbReference type="NCBI Taxonomy" id="354356"/>
    <lineage>
        <taxon>Bacteria</taxon>
        <taxon>Pseudomonadati</taxon>
        <taxon>Bacteroidota</taxon>
        <taxon>Chitinophagia</taxon>
        <taxon>Chitinophagales</taxon>
        <taxon>Chitinophagaceae</taxon>
        <taxon>Niastella</taxon>
    </lineage>
</organism>